<proteinExistence type="inferred from homology"/>
<evidence type="ECO:0000256" key="6">
    <source>
        <dbReference type="ARBA" id="ARBA00024998"/>
    </source>
</evidence>
<comment type="similarity">
    <text evidence="1 8 9">Belongs to the universal ribosomal protein uS3 family.</text>
</comment>
<dbReference type="PATRIC" id="fig|1618638.3.peg.865"/>
<dbReference type="AlphaFoldDB" id="A0A0G0M8N4"/>
<dbReference type="Proteomes" id="UP000034022">
    <property type="component" value="Unassembled WGS sequence"/>
</dbReference>
<dbReference type="InterPro" id="IPR036419">
    <property type="entry name" value="Ribosomal_S3_C_sf"/>
</dbReference>
<accession>A0A0G0M8N4</accession>
<dbReference type="InterPro" id="IPR018280">
    <property type="entry name" value="Ribosomal_uS3_CS"/>
</dbReference>
<name>A0A0G0M8N4_9BACT</name>
<dbReference type="SUPFAM" id="SSF54814">
    <property type="entry name" value="Prokaryotic type KH domain (KH-domain type II)"/>
    <property type="match status" value="1"/>
</dbReference>
<dbReference type="InterPro" id="IPR004044">
    <property type="entry name" value="KH_dom_type_2"/>
</dbReference>
<keyword evidence="2 8" id="KW-0699">rRNA-binding</keyword>
<dbReference type="Gene3D" id="3.30.1140.32">
    <property type="entry name" value="Ribosomal protein S3, C-terminal domain"/>
    <property type="match status" value="1"/>
</dbReference>
<dbReference type="PANTHER" id="PTHR11760">
    <property type="entry name" value="30S/40S RIBOSOMAL PROTEIN S3"/>
    <property type="match status" value="1"/>
</dbReference>
<dbReference type="InterPro" id="IPR005704">
    <property type="entry name" value="Ribosomal_uS3_bac-typ"/>
</dbReference>
<dbReference type="CDD" id="cd02412">
    <property type="entry name" value="KH-II_30S_S3"/>
    <property type="match status" value="1"/>
</dbReference>
<evidence type="ECO:0000256" key="8">
    <source>
        <dbReference type="HAMAP-Rule" id="MF_01309"/>
    </source>
</evidence>
<dbReference type="Pfam" id="PF00189">
    <property type="entry name" value="Ribosomal_S3_C"/>
    <property type="match status" value="1"/>
</dbReference>
<evidence type="ECO:0000256" key="2">
    <source>
        <dbReference type="ARBA" id="ARBA00022730"/>
    </source>
</evidence>
<keyword evidence="5 8" id="KW-0687">Ribonucleoprotein</keyword>
<evidence type="ECO:0000259" key="11">
    <source>
        <dbReference type="PROSITE" id="PS50823"/>
    </source>
</evidence>
<dbReference type="SUPFAM" id="SSF54821">
    <property type="entry name" value="Ribosomal protein S3 C-terminal domain"/>
    <property type="match status" value="1"/>
</dbReference>
<dbReference type="Gene3D" id="3.30.300.20">
    <property type="match status" value="1"/>
</dbReference>
<gene>
    <name evidence="8" type="primary">rpsC</name>
    <name evidence="12" type="ORF">US91_C0007G0049</name>
</gene>
<evidence type="ECO:0000256" key="5">
    <source>
        <dbReference type="ARBA" id="ARBA00023274"/>
    </source>
</evidence>
<evidence type="ECO:0000256" key="9">
    <source>
        <dbReference type="RuleBase" id="RU003624"/>
    </source>
</evidence>
<dbReference type="InterPro" id="IPR057258">
    <property type="entry name" value="Ribosomal_uS3"/>
</dbReference>
<evidence type="ECO:0000256" key="10">
    <source>
        <dbReference type="SAM" id="MobiDB-lite"/>
    </source>
</evidence>
<feature type="region of interest" description="Disordered" evidence="10">
    <location>
        <begin position="217"/>
        <end position="236"/>
    </location>
</feature>
<dbReference type="PROSITE" id="PS00548">
    <property type="entry name" value="RIBOSOMAL_S3"/>
    <property type="match status" value="1"/>
</dbReference>
<dbReference type="FunFam" id="3.30.300.20:FF:000001">
    <property type="entry name" value="30S ribosomal protein S3"/>
    <property type="match status" value="1"/>
</dbReference>
<protein>
    <recommendedName>
        <fullName evidence="7 8">Small ribosomal subunit protein uS3</fullName>
    </recommendedName>
</protein>
<dbReference type="InterPro" id="IPR009019">
    <property type="entry name" value="KH_sf_prok-type"/>
</dbReference>
<dbReference type="GO" id="GO:0019843">
    <property type="term" value="F:rRNA binding"/>
    <property type="evidence" value="ECO:0007669"/>
    <property type="project" value="UniProtKB-UniRule"/>
</dbReference>
<dbReference type="GO" id="GO:0003729">
    <property type="term" value="F:mRNA binding"/>
    <property type="evidence" value="ECO:0007669"/>
    <property type="project" value="UniProtKB-UniRule"/>
</dbReference>
<evidence type="ECO:0000313" key="13">
    <source>
        <dbReference type="Proteomes" id="UP000034022"/>
    </source>
</evidence>
<dbReference type="GO" id="GO:0003735">
    <property type="term" value="F:structural constituent of ribosome"/>
    <property type="evidence" value="ECO:0007669"/>
    <property type="project" value="InterPro"/>
</dbReference>
<evidence type="ECO:0000256" key="7">
    <source>
        <dbReference type="ARBA" id="ARBA00035257"/>
    </source>
</evidence>
<comment type="subunit">
    <text evidence="8">Part of the 30S ribosomal subunit. Forms a tight complex with proteins S10 and S14.</text>
</comment>
<evidence type="ECO:0000256" key="3">
    <source>
        <dbReference type="ARBA" id="ARBA00022884"/>
    </source>
</evidence>
<dbReference type="InterPro" id="IPR001351">
    <property type="entry name" value="Ribosomal_uS3_C"/>
</dbReference>
<dbReference type="NCBIfam" id="TIGR01009">
    <property type="entry name" value="rpsC_bact"/>
    <property type="match status" value="1"/>
</dbReference>
<dbReference type="Pfam" id="PF07650">
    <property type="entry name" value="KH_2"/>
    <property type="match status" value="1"/>
</dbReference>
<sequence length="236" mass="26674">MGKKINPKVFRLTTTKTWTSKWFADGKQYIKNLEQDVRVKRFLLKKLREAGVDRVEMERSAEKVTIGVYTAKPGVIIGRGGNGVEDLKKLIHGKFLFSYKPGNINLNIFEVDRPNLSAMILVQSMAIDIEKRMPFRRVMKQTMNKVERAGALGVKIIISGRLNGAEIARSEMLTSGKVPLHTLRADIDYARGVASTTYGAIGLKVWIYKGDKFEREEEKKGEVVGNNPQNSKKFKK</sequence>
<keyword evidence="3 8" id="KW-0694">RNA-binding</keyword>
<comment type="caution">
    <text evidence="12">The sequence shown here is derived from an EMBL/GenBank/DDBJ whole genome shotgun (WGS) entry which is preliminary data.</text>
</comment>
<dbReference type="EMBL" id="LBUU01000007">
    <property type="protein sequence ID" value="KKQ70039.1"/>
    <property type="molecule type" value="Genomic_DNA"/>
</dbReference>
<dbReference type="GO" id="GO:0022627">
    <property type="term" value="C:cytosolic small ribosomal subunit"/>
    <property type="evidence" value="ECO:0007669"/>
    <property type="project" value="TreeGrafter"/>
</dbReference>
<dbReference type="PANTHER" id="PTHR11760:SF19">
    <property type="entry name" value="SMALL RIBOSOMAL SUBUNIT PROTEIN US3C"/>
    <property type="match status" value="1"/>
</dbReference>
<organism evidence="12 13">
    <name type="scientific">Candidatus Falkowbacteria bacterium GW2011_GWE1_38_31</name>
    <dbReference type="NCBI Taxonomy" id="1618638"/>
    <lineage>
        <taxon>Bacteria</taxon>
        <taxon>Candidatus Falkowiibacteriota</taxon>
    </lineage>
</organism>
<dbReference type="InterPro" id="IPR015946">
    <property type="entry name" value="KH_dom-like_a/b"/>
</dbReference>
<comment type="function">
    <text evidence="6 8">Binds the lower part of the 30S subunit head. Binds mRNA in the 70S ribosome, positioning it for translation.</text>
</comment>
<evidence type="ECO:0000256" key="4">
    <source>
        <dbReference type="ARBA" id="ARBA00022980"/>
    </source>
</evidence>
<evidence type="ECO:0000256" key="1">
    <source>
        <dbReference type="ARBA" id="ARBA00010761"/>
    </source>
</evidence>
<dbReference type="PROSITE" id="PS50823">
    <property type="entry name" value="KH_TYPE_2"/>
    <property type="match status" value="1"/>
</dbReference>
<feature type="domain" description="KH type-2" evidence="11">
    <location>
        <begin position="39"/>
        <end position="112"/>
    </location>
</feature>
<keyword evidence="4 8" id="KW-0689">Ribosomal protein</keyword>
<dbReference type="HAMAP" id="MF_01309_B">
    <property type="entry name" value="Ribosomal_uS3_B"/>
    <property type="match status" value="1"/>
</dbReference>
<reference evidence="12 13" key="1">
    <citation type="journal article" date="2015" name="Nature">
        <title>rRNA introns, odd ribosomes, and small enigmatic genomes across a large radiation of phyla.</title>
        <authorList>
            <person name="Brown C.T."/>
            <person name="Hug L.A."/>
            <person name="Thomas B.C."/>
            <person name="Sharon I."/>
            <person name="Castelle C.J."/>
            <person name="Singh A."/>
            <person name="Wilkins M.J."/>
            <person name="Williams K.H."/>
            <person name="Banfield J.F."/>
        </authorList>
    </citation>
    <scope>NUCLEOTIDE SEQUENCE [LARGE SCALE GENOMIC DNA]</scope>
</reference>
<dbReference type="GO" id="GO:0006412">
    <property type="term" value="P:translation"/>
    <property type="evidence" value="ECO:0007669"/>
    <property type="project" value="UniProtKB-UniRule"/>
</dbReference>
<evidence type="ECO:0000313" key="12">
    <source>
        <dbReference type="EMBL" id="KKQ70039.1"/>
    </source>
</evidence>